<dbReference type="GO" id="GO:0043130">
    <property type="term" value="F:ubiquitin binding"/>
    <property type="evidence" value="ECO:0007669"/>
    <property type="project" value="TreeGrafter"/>
</dbReference>
<evidence type="ECO:0000259" key="9">
    <source>
        <dbReference type="PROSITE" id="PS50053"/>
    </source>
</evidence>
<evidence type="ECO:0000256" key="2">
    <source>
        <dbReference type="ARBA" id="ARBA00012759"/>
    </source>
</evidence>
<dbReference type="SMART" id="SM00553">
    <property type="entry name" value="SEP"/>
    <property type="match status" value="1"/>
</dbReference>
<proteinExistence type="predicted"/>
<dbReference type="OrthoDB" id="25887at2759"/>
<dbReference type="Pfam" id="PF08059">
    <property type="entry name" value="SEP"/>
    <property type="match status" value="1"/>
</dbReference>
<evidence type="ECO:0000256" key="7">
    <source>
        <dbReference type="SAM" id="MobiDB-lite"/>
    </source>
</evidence>
<feature type="domain" description="SEP" evidence="10">
    <location>
        <begin position="32"/>
        <end position="95"/>
    </location>
</feature>
<dbReference type="PANTHER" id="PTHR23333:SF20">
    <property type="entry name" value="NSFL1 COFACTOR P47"/>
    <property type="match status" value="1"/>
</dbReference>
<protein>
    <recommendedName>
        <fullName evidence="2">ubiquitinyl hydrolase 1</fullName>
        <ecNumber evidence="2">3.4.19.12</ecNumber>
    </recommendedName>
</protein>
<evidence type="ECO:0000256" key="4">
    <source>
        <dbReference type="ARBA" id="ARBA00022786"/>
    </source>
</evidence>
<keyword evidence="6" id="KW-0788">Thiol protease</keyword>
<evidence type="ECO:0000256" key="5">
    <source>
        <dbReference type="ARBA" id="ARBA00022801"/>
    </source>
</evidence>
<evidence type="ECO:0000259" key="10">
    <source>
        <dbReference type="PROSITE" id="PS51399"/>
    </source>
</evidence>
<dbReference type="GO" id="GO:0061025">
    <property type="term" value="P:membrane fusion"/>
    <property type="evidence" value="ECO:0007669"/>
    <property type="project" value="TreeGrafter"/>
</dbReference>
<organism evidence="11 12">
    <name type="scientific">Babesia ovis</name>
    <dbReference type="NCBI Taxonomy" id="5869"/>
    <lineage>
        <taxon>Eukaryota</taxon>
        <taxon>Sar</taxon>
        <taxon>Alveolata</taxon>
        <taxon>Apicomplexa</taxon>
        <taxon>Aconoidasida</taxon>
        <taxon>Piroplasmida</taxon>
        <taxon>Babesiidae</taxon>
        <taxon>Babesia</taxon>
    </lineage>
</organism>
<feature type="domain" description="UBX" evidence="8">
    <location>
        <begin position="127"/>
        <end position="201"/>
    </location>
</feature>
<sequence length="204" mass="22020">MSNIRSFGDFADGGSSQPYTFAGGHNSAIGLEEGHTVHLYSGGFTVDDGPFRPLDQPENALFLSAVKNGVAPPEFQNEGKDVRVYFIDDSHRKYEPPTSDSSSTSASNKTTSKSEVENISIASGFGSTTTLRIKLHDNRQINLTVPTSATLGELRSLMAEKSGLSPSSFRILYGFPPREMKGDDSETLNDNDLSGCAIIQHLIN</sequence>
<dbReference type="PROSITE" id="PS50053">
    <property type="entry name" value="UBIQUITIN_2"/>
    <property type="match status" value="1"/>
</dbReference>
<dbReference type="InterPro" id="IPR001012">
    <property type="entry name" value="UBX_dom"/>
</dbReference>
<dbReference type="Pfam" id="PF21403">
    <property type="entry name" value="OTU1_UBXL"/>
    <property type="match status" value="1"/>
</dbReference>
<reference evidence="11" key="1">
    <citation type="submission" date="2019-12" db="EMBL/GenBank/DDBJ databases">
        <title>Genome sequence of Babesia ovis.</title>
        <authorList>
            <person name="Yamagishi J."/>
            <person name="Sevinc F."/>
            <person name="Xuan X."/>
        </authorList>
    </citation>
    <scope>NUCLEOTIDE SEQUENCE</scope>
    <source>
        <strain evidence="11">Selcuk</strain>
    </source>
</reference>
<dbReference type="Gene3D" id="3.10.20.90">
    <property type="entry name" value="Phosphatidylinositol 3-kinase Catalytic Subunit, Chain A, domain 1"/>
    <property type="match status" value="1"/>
</dbReference>
<evidence type="ECO:0000259" key="8">
    <source>
        <dbReference type="PROSITE" id="PS50033"/>
    </source>
</evidence>
<feature type="domain" description="Ubiquitin-like" evidence="9">
    <location>
        <begin position="129"/>
        <end position="204"/>
    </location>
</feature>
<dbReference type="InterPro" id="IPR036241">
    <property type="entry name" value="NSFL1C_SEP_dom_sf"/>
</dbReference>
<dbReference type="SUPFAM" id="SSF102848">
    <property type="entry name" value="NSFL1 (p97 ATPase) cofactor p47, SEP domain"/>
    <property type="match status" value="1"/>
</dbReference>
<gene>
    <name evidence="11" type="ORF">BaOVIS_013920</name>
</gene>
<dbReference type="GO" id="GO:0043161">
    <property type="term" value="P:proteasome-mediated ubiquitin-dependent protein catabolic process"/>
    <property type="evidence" value="ECO:0007669"/>
    <property type="project" value="TreeGrafter"/>
</dbReference>
<dbReference type="EC" id="3.4.19.12" evidence="2"/>
<feature type="compositionally biased region" description="Low complexity" evidence="7">
    <location>
        <begin position="98"/>
        <end position="113"/>
    </location>
</feature>
<dbReference type="GO" id="GO:0005829">
    <property type="term" value="C:cytosol"/>
    <property type="evidence" value="ECO:0007669"/>
    <property type="project" value="TreeGrafter"/>
</dbReference>
<name>A0A9W5TC41_BABOV</name>
<dbReference type="PROSITE" id="PS51399">
    <property type="entry name" value="SEP"/>
    <property type="match status" value="1"/>
</dbReference>
<evidence type="ECO:0000313" key="11">
    <source>
        <dbReference type="EMBL" id="GFE53988.1"/>
    </source>
</evidence>
<dbReference type="PANTHER" id="PTHR23333">
    <property type="entry name" value="UBX DOMAIN CONTAINING PROTEIN"/>
    <property type="match status" value="1"/>
</dbReference>
<dbReference type="InterPro" id="IPR029071">
    <property type="entry name" value="Ubiquitin-like_domsf"/>
</dbReference>
<evidence type="ECO:0000256" key="6">
    <source>
        <dbReference type="ARBA" id="ARBA00022807"/>
    </source>
</evidence>
<comment type="caution">
    <text evidence="11">The sequence shown here is derived from an EMBL/GenBank/DDBJ whole genome shotgun (WGS) entry which is preliminary data.</text>
</comment>
<dbReference type="EMBL" id="BLIY01000008">
    <property type="protein sequence ID" value="GFE53988.1"/>
    <property type="molecule type" value="Genomic_DNA"/>
</dbReference>
<keyword evidence="5" id="KW-0378">Hydrolase</keyword>
<dbReference type="InterPro" id="IPR012989">
    <property type="entry name" value="SEP_domain"/>
</dbReference>
<evidence type="ECO:0000313" key="12">
    <source>
        <dbReference type="Proteomes" id="UP001057455"/>
    </source>
</evidence>
<dbReference type="InterPro" id="IPR048857">
    <property type="entry name" value="OTU1_Ubl"/>
</dbReference>
<keyword evidence="3" id="KW-0645">Protease</keyword>
<dbReference type="Proteomes" id="UP001057455">
    <property type="component" value="Unassembled WGS sequence"/>
</dbReference>
<evidence type="ECO:0000256" key="1">
    <source>
        <dbReference type="ARBA" id="ARBA00000707"/>
    </source>
</evidence>
<dbReference type="GO" id="GO:0031468">
    <property type="term" value="P:nuclear membrane reassembly"/>
    <property type="evidence" value="ECO:0007669"/>
    <property type="project" value="TreeGrafter"/>
</dbReference>
<dbReference type="InterPro" id="IPR000626">
    <property type="entry name" value="Ubiquitin-like_dom"/>
</dbReference>
<dbReference type="GO" id="GO:0000045">
    <property type="term" value="P:autophagosome assembly"/>
    <property type="evidence" value="ECO:0007669"/>
    <property type="project" value="TreeGrafter"/>
</dbReference>
<dbReference type="Gene3D" id="3.30.420.210">
    <property type="entry name" value="SEP domain"/>
    <property type="match status" value="1"/>
</dbReference>
<keyword evidence="4" id="KW-0833">Ubl conjugation pathway</keyword>
<keyword evidence="12" id="KW-1185">Reference proteome</keyword>
<dbReference type="SUPFAM" id="SSF54236">
    <property type="entry name" value="Ubiquitin-like"/>
    <property type="match status" value="1"/>
</dbReference>
<dbReference type="AlphaFoldDB" id="A0A9W5TC41"/>
<accession>A0A9W5TC41</accession>
<comment type="catalytic activity">
    <reaction evidence="1">
        <text>Thiol-dependent hydrolysis of ester, thioester, amide, peptide and isopeptide bonds formed by the C-terminal Gly of ubiquitin (a 76-residue protein attached to proteins as an intracellular targeting signal).</text>
        <dbReference type="EC" id="3.4.19.12"/>
    </reaction>
</comment>
<evidence type="ECO:0000256" key="3">
    <source>
        <dbReference type="ARBA" id="ARBA00022670"/>
    </source>
</evidence>
<dbReference type="GO" id="GO:0007030">
    <property type="term" value="P:Golgi organization"/>
    <property type="evidence" value="ECO:0007669"/>
    <property type="project" value="TreeGrafter"/>
</dbReference>
<dbReference type="PROSITE" id="PS50033">
    <property type="entry name" value="UBX"/>
    <property type="match status" value="1"/>
</dbReference>
<feature type="region of interest" description="Disordered" evidence="7">
    <location>
        <begin position="93"/>
        <end position="115"/>
    </location>
</feature>
<dbReference type="GO" id="GO:0005634">
    <property type="term" value="C:nucleus"/>
    <property type="evidence" value="ECO:0007669"/>
    <property type="project" value="TreeGrafter"/>
</dbReference>